<dbReference type="EMBL" id="WUAV01000005">
    <property type="protein sequence ID" value="KAF1754978.1"/>
    <property type="molecule type" value="Genomic_DNA"/>
</dbReference>
<accession>A0A6A5GIG2</accession>
<reference evidence="2 3" key="1">
    <citation type="submission" date="2019-12" db="EMBL/GenBank/DDBJ databases">
        <title>Chromosome-level assembly of the Caenorhabditis remanei genome.</title>
        <authorList>
            <person name="Teterina A.A."/>
            <person name="Willis J.H."/>
            <person name="Phillips P.C."/>
        </authorList>
    </citation>
    <scope>NUCLEOTIDE SEQUENCE [LARGE SCALE GENOMIC DNA]</scope>
    <source>
        <strain evidence="2 3">PX506</strain>
        <tissue evidence="2">Whole organism</tissue>
    </source>
</reference>
<evidence type="ECO:0000256" key="1">
    <source>
        <dbReference type="SAM" id="MobiDB-lite"/>
    </source>
</evidence>
<comment type="caution">
    <text evidence="2">The sequence shown here is derived from an EMBL/GenBank/DDBJ whole genome shotgun (WGS) entry which is preliminary data.</text>
</comment>
<gene>
    <name evidence="2" type="ORF">GCK72_021544</name>
</gene>
<evidence type="ECO:0000313" key="3">
    <source>
        <dbReference type="Proteomes" id="UP000483820"/>
    </source>
</evidence>
<name>A0A6A5GIG2_CAERE</name>
<dbReference type="GeneID" id="9808753"/>
<dbReference type="AlphaFoldDB" id="A0A6A5GIG2"/>
<dbReference type="KEGG" id="crq:GCK72_021544"/>
<sequence>MSTKRNSEICSVPFCTADLSRYQCEYYHSKTKLKVCLPCSRFYWKYKRDRSEAQMSDKCSRCKVRNKNYNCSVTQQPLCRCSVPFCTVDLSQYQCNFYHPKTMLKVCRPCSLFFNKHTRDRTEAQLSDTCSKCKVKTKRQYCSITQLPLYFTDHSFSSPDGNGASDLVMEDETKTPEDAFDHSDFYVHSSHDHVSGSNKNRYTAIGNQEENYDIIATDVSNCFTNANLLPEIEISDHRLKSNSEICSVPFCTVDLSQYQRKFYHPETEVRVCRPCCRFFNKHKRDRTEAQMSDKCSKCKIKKKTIHCSITQQPLCKQNFKPDTNIPVLIDEPSKNHEKIGSGSRFAAPQLVSDVCEAPIQRPRNTLFKKEKPIRRMRQIHDDEDIDSD</sequence>
<dbReference type="CTD" id="9808753"/>
<dbReference type="RefSeq" id="XP_053583256.1">
    <property type="nucleotide sequence ID" value="XM_053734343.1"/>
</dbReference>
<dbReference type="Proteomes" id="UP000483820">
    <property type="component" value="Chromosome V"/>
</dbReference>
<proteinExistence type="predicted"/>
<protein>
    <submittedName>
        <fullName evidence="2">Uncharacterized protein</fullName>
    </submittedName>
</protein>
<organism evidence="2 3">
    <name type="scientific">Caenorhabditis remanei</name>
    <name type="common">Caenorhabditis vulgaris</name>
    <dbReference type="NCBI Taxonomy" id="31234"/>
    <lineage>
        <taxon>Eukaryota</taxon>
        <taxon>Metazoa</taxon>
        <taxon>Ecdysozoa</taxon>
        <taxon>Nematoda</taxon>
        <taxon>Chromadorea</taxon>
        <taxon>Rhabditida</taxon>
        <taxon>Rhabditina</taxon>
        <taxon>Rhabditomorpha</taxon>
        <taxon>Rhabditoidea</taxon>
        <taxon>Rhabditidae</taxon>
        <taxon>Peloderinae</taxon>
        <taxon>Caenorhabditis</taxon>
    </lineage>
</organism>
<feature type="region of interest" description="Disordered" evidence="1">
    <location>
        <begin position="369"/>
        <end position="388"/>
    </location>
</feature>
<evidence type="ECO:0000313" key="2">
    <source>
        <dbReference type="EMBL" id="KAF1754978.1"/>
    </source>
</evidence>